<dbReference type="InterPro" id="IPR002736">
    <property type="entry name" value="CitG"/>
</dbReference>
<dbReference type="PANTHER" id="PTHR42280">
    <property type="entry name" value="CITG FAMILY PROTEIN"/>
    <property type="match status" value="1"/>
</dbReference>
<dbReference type="GO" id="GO:0005524">
    <property type="term" value="F:ATP binding"/>
    <property type="evidence" value="ECO:0007669"/>
    <property type="project" value="InterPro"/>
</dbReference>
<organism evidence="1 2">
    <name type="scientific">Pseudodesulfovibrio hydrargyri</name>
    <dbReference type="NCBI Taxonomy" id="2125990"/>
    <lineage>
        <taxon>Bacteria</taxon>
        <taxon>Pseudomonadati</taxon>
        <taxon>Thermodesulfobacteriota</taxon>
        <taxon>Desulfovibrionia</taxon>
        <taxon>Desulfovibrionales</taxon>
        <taxon>Desulfovibrionaceae</taxon>
    </lineage>
</organism>
<comment type="caution">
    <text evidence="1">The sequence shown here is derived from an EMBL/GenBank/DDBJ whole genome shotgun (WGS) entry which is preliminary data.</text>
</comment>
<dbReference type="AlphaFoldDB" id="A0A1J5N1C3"/>
<dbReference type="OrthoDB" id="114886at2"/>
<gene>
    <name evidence="1" type="ORF">BerOc1_00890</name>
</gene>
<dbReference type="Gene3D" id="1.10.4200.10">
    <property type="entry name" value="Triphosphoribosyl-dephospho-CoA protein"/>
    <property type="match status" value="1"/>
</dbReference>
<protein>
    <submittedName>
        <fullName evidence="1">Triphosphoribosyl-dephospho-CoA synthase</fullName>
    </submittedName>
</protein>
<keyword evidence="2" id="KW-1185">Reference proteome</keyword>
<dbReference type="Pfam" id="PF01874">
    <property type="entry name" value="CitG"/>
    <property type="match status" value="1"/>
</dbReference>
<dbReference type="PANTHER" id="PTHR42280:SF1">
    <property type="entry name" value="CITG FAMILY PROTEIN"/>
    <property type="match status" value="1"/>
</dbReference>
<proteinExistence type="predicted"/>
<evidence type="ECO:0000313" key="2">
    <source>
        <dbReference type="Proteomes" id="UP000181901"/>
    </source>
</evidence>
<sequence length="294" mass="31394">MPPCSDRWISWAAQIACIFEVLAEKPGNVTRTRDCSGLRLEHFLVSAAAIGPAFSSASAASVGEMIRDGADHTKTLAGVNTNVGILLMLAPLAKAAALGGSSELRASLRRVLAGLTVEDSRLAFASIVKAAPHGMDTVEEGDIRDTEVTITLREAMGLARDRDTLAAQYVTDFELVFEGRAGLKRLLDEGASLSQAVIQTYLTILASVPDTDIARKTDTDTARSISAQAAEALGLGGVFSEQGRRAVERFDRLTRDEKRLYNPGTTADIMAGALFALLLSYETPETVPALLARW</sequence>
<name>A0A1J5N1C3_9BACT</name>
<reference evidence="1 2" key="1">
    <citation type="submission" date="2015-09" db="EMBL/GenBank/DDBJ databases">
        <title>Genome of Desulfovibrio dechloracetivorans BerOc1, a mercury methylating strain isolated from highly hydrocarbons and metals contaminated coastal sediments.</title>
        <authorList>
            <person name="Goni Urriza M."/>
            <person name="Gassie C."/>
            <person name="Bouchez O."/>
            <person name="Klopp C."/>
            <person name="Ranchou-Peyruse A."/>
            <person name="Remy G."/>
        </authorList>
    </citation>
    <scope>NUCLEOTIDE SEQUENCE [LARGE SCALE GENOMIC DNA]</scope>
    <source>
        <strain evidence="1 2">BerOc1</strain>
    </source>
</reference>
<dbReference type="RefSeq" id="WP_071544471.1">
    <property type="nucleotide sequence ID" value="NZ_LKAQ01000001.1"/>
</dbReference>
<dbReference type="Proteomes" id="UP000181901">
    <property type="component" value="Unassembled WGS sequence"/>
</dbReference>
<evidence type="ECO:0000313" key="1">
    <source>
        <dbReference type="EMBL" id="OIQ52414.1"/>
    </source>
</evidence>
<dbReference type="EMBL" id="LKAQ01000001">
    <property type="protein sequence ID" value="OIQ52414.1"/>
    <property type="molecule type" value="Genomic_DNA"/>
</dbReference>
<accession>A0A1J5N1C3</accession>
<dbReference type="GO" id="GO:0046917">
    <property type="term" value="F:triphosphoribosyl-dephospho-CoA synthase activity"/>
    <property type="evidence" value="ECO:0007669"/>
    <property type="project" value="InterPro"/>
</dbReference>